<feature type="region of interest" description="Disordered" evidence="4">
    <location>
        <begin position="161"/>
        <end position="417"/>
    </location>
</feature>
<feature type="domain" description="Pectate lyase N-terminal" evidence="6">
    <location>
        <begin position="30"/>
        <end position="82"/>
    </location>
</feature>
<accession>A0A1D6P2H1</accession>
<evidence type="ECO:0000259" key="6">
    <source>
        <dbReference type="Pfam" id="PF04431"/>
    </source>
</evidence>
<feature type="compositionally biased region" description="Low complexity" evidence="4">
    <location>
        <begin position="277"/>
        <end position="328"/>
    </location>
</feature>
<feature type="compositionally biased region" description="Low complexity" evidence="4">
    <location>
        <begin position="167"/>
        <end position="223"/>
    </location>
</feature>
<feature type="signal peptide" evidence="5">
    <location>
        <begin position="1"/>
        <end position="29"/>
    </location>
</feature>
<dbReference type="GO" id="GO:0030570">
    <property type="term" value="F:pectate lyase activity"/>
    <property type="evidence" value="ECO:0007669"/>
    <property type="project" value="InterPro"/>
</dbReference>
<feature type="compositionally biased region" description="Low complexity" evidence="4">
    <location>
        <begin position="231"/>
        <end position="250"/>
    </location>
</feature>
<name>A0A1D6P2H1_MAIZE</name>
<dbReference type="InterPro" id="IPR045032">
    <property type="entry name" value="PEL"/>
</dbReference>
<keyword evidence="2 5" id="KW-0732">Signal</keyword>
<feature type="compositionally biased region" description="Low complexity" evidence="4">
    <location>
        <begin position="349"/>
        <end position="384"/>
    </location>
</feature>
<feature type="chain" id="PRO_5011173916" evidence="5">
    <location>
        <begin position="30"/>
        <end position="417"/>
    </location>
</feature>
<evidence type="ECO:0000256" key="1">
    <source>
        <dbReference type="ARBA" id="ARBA00010980"/>
    </source>
</evidence>
<evidence type="ECO:0000313" key="7">
    <source>
        <dbReference type="EMBL" id="AQL04210.1"/>
    </source>
</evidence>
<dbReference type="InterPro" id="IPR011050">
    <property type="entry name" value="Pectin_lyase_fold/virulence"/>
</dbReference>
<feature type="compositionally biased region" description="Polar residues" evidence="4">
    <location>
        <begin position="251"/>
        <end position="268"/>
    </location>
</feature>
<gene>
    <name evidence="7" type="ORF">ZEAMMB73_Zm00001d046389</name>
</gene>
<evidence type="ECO:0000256" key="2">
    <source>
        <dbReference type="ARBA" id="ARBA00022729"/>
    </source>
</evidence>
<dbReference type="SUPFAM" id="SSF51126">
    <property type="entry name" value="Pectin lyase-like"/>
    <property type="match status" value="1"/>
</dbReference>
<dbReference type="Pfam" id="PF04431">
    <property type="entry name" value="Pec_lyase_N"/>
    <property type="match status" value="1"/>
</dbReference>
<comment type="similarity">
    <text evidence="1">Belongs to the polysaccharide lyase 1 family.</text>
</comment>
<dbReference type="InterPro" id="IPR007524">
    <property type="entry name" value="Pec_lyase_N"/>
</dbReference>
<dbReference type="PANTHER" id="PTHR31683">
    <property type="entry name" value="PECTATE LYASE 18-RELATED"/>
    <property type="match status" value="1"/>
</dbReference>
<proteinExistence type="inferred from homology"/>
<evidence type="ECO:0000256" key="3">
    <source>
        <dbReference type="ARBA" id="ARBA00023180"/>
    </source>
</evidence>
<organism evidence="7">
    <name type="scientific">Zea mays</name>
    <name type="common">Maize</name>
    <dbReference type="NCBI Taxonomy" id="4577"/>
    <lineage>
        <taxon>Eukaryota</taxon>
        <taxon>Viridiplantae</taxon>
        <taxon>Streptophyta</taxon>
        <taxon>Embryophyta</taxon>
        <taxon>Tracheophyta</taxon>
        <taxon>Spermatophyta</taxon>
        <taxon>Magnoliopsida</taxon>
        <taxon>Liliopsida</taxon>
        <taxon>Poales</taxon>
        <taxon>Poaceae</taxon>
        <taxon>PACMAD clade</taxon>
        <taxon>Panicoideae</taxon>
        <taxon>Andropogonodae</taxon>
        <taxon>Andropogoneae</taxon>
        <taxon>Tripsacinae</taxon>
        <taxon>Zea</taxon>
    </lineage>
</organism>
<keyword evidence="3" id="KW-0325">Glycoprotein</keyword>
<dbReference type="InterPro" id="IPR018082">
    <property type="entry name" value="AmbAllergen"/>
</dbReference>
<dbReference type="Gene3D" id="2.160.20.10">
    <property type="entry name" value="Single-stranded right-handed beta-helix, Pectin lyase-like"/>
    <property type="match status" value="1"/>
</dbReference>
<evidence type="ECO:0000256" key="4">
    <source>
        <dbReference type="SAM" id="MobiDB-lite"/>
    </source>
</evidence>
<evidence type="ECO:0000256" key="5">
    <source>
        <dbReference type="SAM" id="SignalP"/>
    </source>
</evidence>
<reference evidence="7" key="1">
    <citation type="submission" date="2015-12" db="EMBL/GenBank/DDBJ databases">
        <title>Update maize B73 reference genome by single molecule sequencing technologies.</title>
        <authorList>
            <consortium name="Maize Genome Sequencing Project"/>
            <person name="Ware D."/>
        </authorList>
    </citation>
    <scope>NUCLEOTIDE SEQUENCE</scope>
    <source>
        <tissue evidence="7">Seedling</tissue>
    </source>
</reference>
<dbReference type="InterPro" id="IPR012334">
    <property type="entry name" value="Pectin_lyas_fold"/>
</dbReference>
<feature type="compositionally biased region" description="Basic residues" evidence="4">
    <location>
        <begin position="398"/>
        <end position="417"/>
    </location>
</feature>
<protein>
    <submittedName>
        <fullName evidence="7">Putative pectate lyase 3</fullName>
    </submittedName>
</protein>
<sequence>MVDGFRWIRPGSFVLYLVFFFLSAALSEANIGDFDEYWQQRKLMADAAAEATYKHDPVEVANQLNRAVHRSVEKEDIGTRREMMGTTTRKSKFSGPCRATNPIDRCWRCRQDWATDRKRLARCAKGFGRNTTGGLAGKFYVVTDGTDDDVVNPRPGTLRWGVIQIEPTSSPPTRTAATSATRRTTSAGAPSPTATASPSSAPPTCGWTTSPSPTARTASSTSSPSPPASPSPTATSPTTTMSCSSAPATSIPRTRSCRSLSPSTTSAEASCRGCQGAAGASSTWSTTTTRTGSCTPSAAARPPPSSARATATSRRPTLPRSRSPSSMTRRSRCGKTGCGTPRTTSSWKAPTSPSPAARSTGSSTRRTSSSPGTGPTSPGSRATPAPSPARPASPARSSHQRGRPTTRGRPCIRRLAM</sequence>
<dbReference type="PRINTS" id="PR00807">
    <property type="entry name" value="AMBALLERGEN"/>
</dbReference>
<dbReference type="AlphaFoldDB" id="A0A1D6P2H1"/>
<dbReference type="EMBL" id="CM000785">
    <property type="protein sequence ID" value="AQL04210.1"/>
    <property type="molecule type" value="Genomic_DNA"/>
</dbReference>
<dbReference type="ExpressionAtlas" id="A0A1D6P2H1">
    <property type="expression patterns" value="baseline and differential"/>
</dbReference>
<dbReference type="PANTHER" id="PTHR31683:SF192">
    <property type="entry name" value="PECTATE LYASE"/>
    <property type="match status" value="1"/>
</dbReference>
<keyword evidence="7" id="KW-0456">Lyase</keyword>